<evidence type="ECO:0000313" key="1">
    <source>
        <dbReference type="EMBL" id="MDC4240860.1"/>
    </source>
</evidence>
<proteinExistence type="predicted"/>
<reference evidence="1" key="1">
    <citation type="submission" date="2022-05" db="EMBL/GenBank/DDBJ databases">
        <title>Draft genome sequence of Clostridium tertium strain CP3 isolated from Peru.</title>
        <authorList>
            <person name="Hurtado R."/>
            <person name="Lima L."/>
            <person name="Sousa T."/>
            <person name="Jaiswal A.K."/>
            <person name="Tiwari S."/>
            <person name="Maturrano L."/>
            <person name="Brenig B."/>
            <person name="Azevedo V."/>
        </authorList>
    </citation>
    <scope>NUCLEOTIDE SEQUENCE</scope>
    <source>
        <strain evidence="1">CP3</strain>
    </source>
</reference>
<keyword evidence="2" id="KW-1185">Reference proteome</keyword>
<dbReference type="InterPro" id="IPR006427">
    <property type="entry name" value="Portal_HK97"/>
</dbReference>
<gene>
    <name evidence="1" type="ORF">NE398_11895</name>
</gene>
<dbReference type="NCBIfam" id="TIGR01537">
    <property type="entry name" value="portal_HK97"/>
    <property type="match status" value="1"/>
</dbReference>
<dbReference type="InterPro" id="IPR006944">
    <property type="entry name" value="Phage/GTA_portal"/>
</dbReference>
<name>A0A9X4B0L7_9CLOT</name>
<dbReference type="Pfam" id="PF04860">
    <property type="entry name" value="Phage_portal"/>
    <property type="match status" value="1"/>
</dbReference>
<protein>
    <submittedName>
        <fullName evidence="1">Phage portal protein</fullName>
    </submittedName>
</protein>
<dbReference type="AlphaFoldDB" id="A0A9X4B0L7"/>
<dbReference type="RefSeq" id="WP_272470384.1">
    <property type="nucleotide sequence ID" value="NZ_JAMRYU010000012.1"/>
</dbReference>
<organism evidence="1 2">
    <name type="scientific">Clostridium tertium</name>
    <dbReference type="NCBI Taxonomy" id="1559"/>
    <lineage>
        <taxon>Bacteria</taxon>
        <taxon>Bacillati</taxon>
        <taxon>Bacillota</taxon>
        <taxon>Clostridia</taxon>
        <taxon>Eubacteriales</taxon>
        <taxon>Clostridiaceae</taxon>
        <taxon>Clostridium</taxon>
    </lineage>
</organism>
<sequence length="410" mass="45853">MFEKLFEKRSYVGDNPFDWTKWVNGEDGEFTGKDSTYSKCINLLAENIAKLPIVTKVKNKKGDIDAEEFYLYEKLRLRPNSSMNAFECIKALVVMTKHYGSAGLYIDYDKKGLVKGLYPVKINKFTIDNAGLIKSTKGNKVLVDFTCGDVNGSCFEKNIIILRDNSINGIDFKKTKSYIKDSIDTNIKAQKYQSQLFSNGLTNKIVVQLTSDIKDKNELKKTQDKFDKMYSNNGRIFTVPAGYNVSALNLSLADSQFAELKIIGKKDITSAIGVPYSLIEKGSLTEEETIAFLSNAIIPIITALEQEMDWKLLTDTDRKKGYKIRFNVNAMLRTSPLTQSIIIDRYLKDGAYTLNDAKRILGVPLVEGGDIVTLPSGQVTLENLIKGNATWQKGVNAKGGEEDEPGKNQD</sequence>
<evidence type="ECO:0000313" key="2">
    <source>
        <dbReference type="Proteomes" id="UP001141183"/>
    </source>
</evidence>
<comment type="caution">
    <text evidence="1">The sequence shown here is derived from an EMBL/GenBank/DDBJ whole genome shotgun (WGS) entry which is preliminary data.</text>
</comment>
<accession>A0A9X4B0L7</accession>
<dbReference type="EMBL" id="JAMRYU010000012">
    <property type="protein sequence ID" value="MDC4240860.1"/>
    <property type="molecule type" value="Genomic_DNA"/>
</dbReference>
<dbReference type="Proteomes" id="UP001141183">
    <property type="component" value="Unassembled WGS sequence"/>
</dbReference>